<dbReference type="InterPro" id="IPR036554">
    <property type="entry name" value="GHMP_kinase_C_sf"/>
</dbReference>
<proteinExistence type="predicted"/>
<evidence type="ECO:0000256" key="1">
    <source>
        <dbReference type="ARBA" id="ARBA00022741"/>
    </source>
</evidence>
<dbReference type="SUPFAM" id="SSF55060">
    <property type="entry name" value="GHMP Kinase, C-terminal domain"/>
    <property type="match status" value="1"/>
</dbReference>
<dbReference type="InterPro" id="IPR013750">
    <property type="entry name" value="GHMP_kinase_C_dom"/>
</dbReference>
<organism evidence="3">
    <name type="scientific">marine metagenome</name>
    <dbReference type="NCBI Taxonomy" id="408172"/>
    <lineage>
        <taxon>unclassified sequences</taxon>
        <taxon>metagenomes</taxon>
        <taxon>ecological metagenomes</taxon>
    </lineage>
</organism>
<feature type="non-terminal residue" evidence="3">
    <location>
        <position position="1"/>
    </location>
</feature>
<dbReference type="Gene3D" id="3.30.70.890">
    <property type="entry name" value="GHMP kinase, C-terminal domain"/>
    <property type="match status" value="1"/>
</dbReference>
<dbReference type="GO" id="GO:0000166">
    <property type="term" value="F:nucleotide binding"/>
    <property type="evidence" value="ECO:0007669"/>
    <property type="project" value="UniProtKB-KW"/>
</dbReference>
<reference evidence="3" key="1">
    <citation type="submission" date="2018-05" db="EMBL/GenBank/DDBJ databases">
        <authorList>
            <person name="Lanie J.A."/>
            <person name="Ng W.-L."/>
            <person name="Kazmierczak K.M."/>
            <person name="Andrzejewski T.M."/>
            <person name="Davidsen T.M."/>
            <person name="Wayne K.J."/>
            <person name="Tettelin H."/>
            <person name="Glass J.I."/>
            <person name="Rusch D."/>
            <person name="Podicherti R."/>
            <person name="Tsui H.-C.T."/>
            <person name="Winkler M.E."/>
        </authorList>
    </citation>
    <scope>NUCLEOTIDE SEQUENCE</scope>
</reference>
<dbReference type="AlphaFoldDB" id="A0A382UJL2"/>
<dbReference type="GO" id="GO:0050515">
    <property type="term" value="F:4-(cytidine 5'-diphospho)-2-C-methyl-D-erythritol kinase activity"/>
    <property type="evidence" value="ECO:0007669"/>
    <property type="project" value="TreeGrafter"/>
</dbReference>
<name>A0A382UJL2_9ZZZZ</name>
<evidence type="ECO:0000313" key="3">
    <source>
        <dbReference type="EMBL" id="SVD34463.1"/>
    </source>
</evidence>
<keyword evidence="1" id="KW-0547">Nucleotide-binding</keyword>
<dbReference type="PANTHER" id="PTHR43527:SF2">
    <property type="entry name" value="4-DIPHOSPHOCYTIDYL-2-C-METHYL-D-ERYTHRITOL KINASE, CHLOROPLASTIC"/>
    <property type="match status" value="1"/>
</dbReference>
<dbReference type="EMBL" id="UINC01144757">
    <property type="protein sequence ID" value="SVD34463.1"/>
    <property type="molecule type" value="Genomic_DNA"/>
</dbReference>
<accession>A0A382UJL2</accession>
<dbReference type="Pfam" id="PF08544">
    <property type="entry name" value="GHMP_kinases_C"/>
    <property type="match status" value="1"/>
</dbReference>
<feature type="domain" description="GHMP kinase C-terminal" evidence="2">
    <location>
        <begin position="60"/>
        <end position="115"/>
    </location>
</feature>
<protein>
    <recommendedName>
        <fullName evidence="2">GHMP kinase C-terminal domain-containing protein</fullName>
    </recommendedName>
</protein>
<evidence type="ECO:0000259" key="2">
    <source>
        <dbReference type="Pfam" id="PF08544"/>
    </source>
</evidence>
<gene>
    <name evidence="3" type="ORF">METZ01_LOCUS387317</name>
</gene>
<dbReference type="PANTHER" id="PTHR43527">
    <property type="entry name" value="4-DIPHOSPHOCYTIDYL-2-C-METHYL-D-ERYTHRITOL KINASE, CHLOROPLASTIC"/>
    <property type="match status" value="1"/>
</dbReference>
<sequence length="130" mass="14645">GEKLTPQDNQILHGLHFLLIIPPFHISTPDAYRSLNKPLRPVENHSKFAPVSEPVNWQLFDNDFEKVFRKTYPEIGNIKENLQGAGALYAGLSGSGSTVFGVFDNLKTAELTREDFSHYQTFLTSPVFHS</sequence>